<evidence type="ECO:0000313" key="2">
    <source>
        <dbReference type="Proteomes" id="UP000694408"/>
    </source>
</evidence>
<keyword evidence="2" id="KW-1185">Reference proteome</keyword>
<protein>
    <submittedName>
        <fullName evidence="1">Uncharacterized protein</fullName>
    </submittedName>
</protein>
<dbReference type="Proteomes" id="UP000694408">
    <property type="component" value="Unplaced"/>
</dbReference>
<organism evidence="1 2">
    <name type="scientific">Junco hyemalis</name>
    <name type="common">Dark-eyed junco</name>
    <dbReference type="NCBI Taxonomy" id="40217"/>
    <lineage>
        <taxon>Eukaryota</taxon>
        <taxon>Metazoa</taxon>
        <taxon>Chordata</taxon>
        <taxon>Craniata</taxon>
        <taxon>Vertebrata</taxon>
        <taxon>Euteleostomi</taxon>
        <taxon>Archelosauria</taxon>
        <taxon>Archosauria</taxon>
        <taxon>Dinosauria</taxon>
        <taxon>Saurischia</taxon>
        <taxon>Theropoda</taxon>
        <taxon>Coelurosauria</taxon>
        <taxon>Aves</taxon>
        <taxon>Neognathae</taxon>
        <taxon>Neoaves</taxon>
        <taxon>Telluraves</taxon>
        <taxon>Australaves</taxon>
        <taxon>Passeriformes</taxon>
        <taxon>Passerellidae</taxon>
        <taxon>Junco</taxon>
    </lineage>
</organism>
<dbReference type="Ensembl" id="ENSJHYT00000029350.1">
    <property type="protein sequence ID" value="ENSJHYP00000024353.1"/>
    <property type="gene ID" value="ENSJHYG00000018292.1"/>
</dbReference>
<dbReference type="AlphaFoldDB" id="A0A8C5JRS2"/>
<evidence type="ECO:0000313" key="1">
    <source>
        <dbReference type="Ensembl" id="ENSJHYP00000024353.1"/>
    </source>
</evidence>
<name>A0A8C5JRS2_JUNHY</name>
<proteinExistence type="predicted"/>
<reference evidence="1" key="1">
    <citation type="submission" date="2025-08" db="UniProtKB">
        <authorList>
            <consortium name="Ensembl"/>
        </authorList>
    </citation>
    <scope>IDENTIFICATION</scope>
</reference>
<sequence length="121" mass="13719">MHNLNFLLNHSNLNLTHASESKSCPCSVPPGPLPPFLQDEPNQFNKGLCWPGFPCSPLLFLLHKEKKLIALLSSNLWNLKCSETAFYIGRRLYLSLVPPRQAKPLKPFVLQSCIHTTQRLL</sequence>
<reference evidence="1" key="2">
    <citation type="submission" date="2025-09" db="UniProtKB">
        <authorList>
            <consortium name="Ensembl"/>
        </authorList>
    </citation>
    <scope>IDENTIFICATION</scope>
</reference>
<accession>A0A8C5JRS2</accession>